<dbReference type="Proteomes" id="UP000541444">
    <property type="component" value="Unassembled WGS sequence"/>
</dbReference>
<dbReference type="PANTHER" id="PTHR46033">
    <property type="entry name" value="PROTEIN MAIN-LIKE 2"/>
    <property type="match status" value="1"/>
</dbReference>
<sequence length="344" mass="40100">MLTGIHIGDPRKRPLTFDFNYEKWTMFRQFFPTQGENDVHSGAIKISWITSFIEKNKDDPMIRPLSTRAFIFFIMAELFFPNSKSTNRLGYLAAITDLDRLDDYDWGSAILGALYMAPDAYSLGVKGLCGWWSLLEYWYYEYFANLHLILQDEATNDARLYFPRLTRWKRINLMEKVNREMHNNVSIARVQIELRRKGYLSMFQAFRMHGIWGSGALFRDRYLDQLRGQGWVDGEQFLIKHISYDLYWARVSTPYILPDYSRMIKADVIGPRAVRGWIIPSRFAHSMPQEIQLTHEDMATSTDPSWRLRVVDIDGIDRLLDVPHLSDVPGVPSAGLYNDTEVNG</sequence>
<feature type="domain" description="Aminotransferase-like plant mobile" evidence="1">
    <location>
        <begin position="32"/>
        <end position="180"/>
    </location>
</feature>
<dbReference type="EMBL" id="JACGCM010002067">
    <property type="protein sequence ID" value="KAF6145385.1"/>
    <property type="molecule type" value="Genomic_DNA"/>
</dbReference>
<accession>A0A7J7LRV1</accession>
<comment type="caution">
    <text evidence="2">The sequence shown here is derived from an EMBL/GenBank/DDBJ whole genome shotgun (WGS) entry which is preliminary data.</text>
</comment>
<name>A0A7J7LRV1_9MAGN</name>
<dbReference type="InterPro" id="IPR019557">
    <property type="entry name" value="AminoTfrase-like_pln_mobile"/>
</dbReference>
<dbReference type="InterPro" id="IPR044824">
    <property type="entry name" value="MAIN-like"/>
</dbReference>
<dbReference type="GO" id="GO:0010073">
    <property type="term" value="P:meristem maintenance"/>
    <property type="evidence" value="ECO:0007669"/>
    <property type="project" value="InterPro"/>
</dbReference>
<gene>
    <name evidence="2" type="ORF">GIB67_034155</name>
</gene>
<evidence type="ECO:0000313" key="3">
    <source>
        <dbReference type="Proteomes" id="UP000541444"/>
    </source>
</evidence>
<dbReference type="AlphaFoldDB" id="A0A7J7LRV1"/>
<organism evidence="2 3">
    <name type="scientific">Kingdonia uniflora</name>
    <dbReference type="NCBI Taxonomy" id="39325"/>
    <lineage>
        <taxon>Eukaryota</taxon>
        <taxon>Viridiplantae</taxon>
        <taxon>Streptophyta</taxon>
        <taxon>Embryophyta</taxon>
        <taxon>Tracheophyta</taxon>
        <taxon>Spermatophyta</taxon>
        <taxon>Magnoliopsida</taxon>
        <taxon>Ranunculales</taxon>
        <taxon>Circaeasteraceae</taxon>
        <taxon>Kingdonia</taxon>
    </lineage>
</organism>
<protein>
    <recommendedName>
        <fullName evidence="1">Aminotransferase-like plant mobile domain-containing protein</fullName>
    </recommendedName>
</protein>
<keyword evidence="3" id="KW-1185">Reference proteome</keyword>
<evidence type="ECO:0000313" key="2">
    <source>
        <dbReference type="EMBL" id="KAF6145385.1"/>
    </source>
</evidence>
<reference evidence="2 3" key="1">
    <citation type="journal article" date="2020" name="IScience">
        <title>Genome Sequencing of the Endangered Kingdonia uniflora (Circaeasteraceae, Ranunculales) Reveals Potential Mechanisms of Evolutionary Specialization.</title>
        <authorList>
            <person name="Sun Y."/>
            <person name="Deng T."/>
            <person name="Zhang A."/>
            <person name="Moore M.J."/>
            <person name="Landis J.B."/>
            <person name="Lin N."/>
            <person name="Zhang H."/>
            <person name="Zhang X."/>
            <person name="Huang J."/>
            <person name="Zhang X."/>
            <person name="Sun H."/>
            <person name="Wang H."/>
        </authorList>
    </citation>
    <scope>NUCLEOTIDE SEQUENCE [LARGE SCALE GENOMIC DNA]</scope>
    <source>
        <strain evidence="2">TB1705</strain>
        <tissue evidence="2">Leaf</tissue>
    </source>
</reference>
<evidence type="ECO:0000259" key="1">
    <source>
        <dbReference type="Pfam" id="PF10536"/>
    </source>
</evidence>
<dbReference type="PANTHER" id="PTHR46033:SF8">
    <property type="entry name" value="PROTEIN MAINTENANCE OF MERISTEMS-LIKE"/>
    <property type="match status" value="1"/>
</dbReference>
<proteinExistence type="predicted"/>
<dbReference type="Pfam" id="PF10536">
    <property type="entry name" value="PMD"/>
    <property type="match status" value="1"/>
</dbReference>